<dbReference type="PANTHER" id="PTHR30385:SF7">
    <property type="entry name" value="RNA POLYMERASE SIGMA FACTOR FLIA"/>
    <property type="match status" value="1"/>
</dbReference>
<dbReference type="InterPro" id="IPR007624">
    <property type="entry name" value="RNA_pol_sigma70_r3"/>
</dbReference>
<dbReference type="SUPFAM" id="SSF88946">
    <property type="entry name" value="Sigma2 domain of RNA polymerase sigma factors"/>
    <property type="match status" value="1"/>
</dbReference>
<comment type="caution">
    <text evidence="7">The sequence shown here is derived from an EMBL/GenBank/DDBJ whole genome shotgun (WGS) entry which is preliminary data.</text>
</comment>
<dbReference type="InterPro" id="IPR014284">
    <property type="entry name" value="RNA_pol_sigma-70_dom"/>
</dbReference>
<accession>A0A1F5YI89</accession>
<dbReference type="Gene3D" id="1.20.140.160">
    <property type="match status" value="1"/>
</dbReference>
<evidence type="ECO:0000256" key="4">
    <source>
        <dbReference type="ARBA" id="ARBA00023163"/>
    </source>
</evidence>
<dbReference type="Gene3D" id="1.10.1740.10">
    <property type="match status" value="1"/>
</dbReference>
<keyword evidence="2" id="KW-0731">Sigma factor</keyword>
<dbReference type="Pfam" id="PF04542">
    <property type="entry name" value="Sigma70_r2"/>
    <property type="match status" value="1"/>
</dbReference>
<dbReference type="InterPro" id="IPR007630">
    <property type="entry name" value="RNA_pol_sigma70_r4"/>
</dbReference>
<dbReference type="PIRSF" id="PIRSF000770">
    <property type="entry name" value="RNA_pol_sigma-SigE/K"/>
    <property type="match status" value="1"/>
</dbReference>
<evidence type="ECO:0000256" key="2">
    <source>
        <dbReference type="ARBA" id="ARBA00023082"/>
    </source>
</evidence>
<dbReference type="SUPFAM" id="SSF88659">
    <property type="entry name" value="Sigma3 and sigma4 domains of RNA polymerase sigma factors"/>
    <property type="match status" value="2"/>
</dbReference>
<name>A0A1F5YI89_9BACT</name>
<feature type="domain" description="RNA polymerase sigma-70" evidence="6">
    <location>
        <begin position="239"/>
        <end position="265"/>
    </location>
</feature>
<proteinExistence type="predicted"/>
<gene>
    <name evidence="7" type="ORF">A2Z86_08355</name>
</gene>
<dbReference type="InterPro" id="IPR007627">
    <property type="entry name" value="RNA_pol_sigma70_r2"/>
</dbReference>
<dbReference type="Proteomes" id="UP000176992">
    <property type="component" value="Unassembled WGS sequence"/>
</dbReference>
<evidence type="ECO:0000256" key="3">
    <source>
        <dbReference type="ARBA" id="ARBA00023125"/>
    </source>
</evidence>
<dbReference type="PANTHER" id="PTHR30385">
    <property type="entry name" value="SIGMA FACTOR F FLAGELLAR"/>
    <property type="match status" value="1"/>
</dbReference>
<dbReference type="NCBIfam" id="NF005413">
    <property type="entry name" value="PRK06986.1"/>
    <property type="match status" value="1"/>
</dbReference>
<dbReference type="EMBL" id="MFIV01000005">
    <property type="protein sequence ID" value="OGF99889.1"/>
    <property type="molecule type" value="Genomic_DNA"/>
</dbReference>
<reference evidence="7 8" key="1">
    <citation type="journal article" date="2016" name="Nat. Commun.">
        <title>Thousands of microbial genomes shed light on interconnected biogeochemical processes in an aquifer system.</title>
        <authorList>
            <person name="Anantharaman K."/>
            <person name="Brown C.T."/>
            <person name="Hug L.A."/>
            <person name="Sharon I."/>
            <person name="Castelle C.J."/>
            <person name="Probst A.J."/>
            <person name="Thomas B.C."/>
            <person name="Singh A."/>
            <person name="Wilkins M.J."/>
            <person name="Karaoz U."/>
            <person name="Brodie E.L."/>
            <person name="Williams K.H."/>
            <person name="Hubbard S.S."/>
            <person name="Banfield J.F."/>
        </authorList>
    </citation>
    <scope>NUCLEOTIDE SEQUENCE [LARGE SCALE GENOMIC DNA]</scope>
</reference>
<evidence type="ECO:0000313" key="8">
    <source>
        <dbReference type="Proteomes" id="UP000176992"/>
    </source>
</evidence>
<dbReference type="Pfam" id="PF04545">
    <property type="entry name" value="Sigma70_r4"/>
    <property type="match status" value="1"/>
</dbReference>
<organism evidence="7 8">
    <name type="scientific">Candidatus Glassbacteria bacterium GWA2_58_10</name>
    <dbReference type="NCBI Taxonomy" id="1817865"/>
    <lineage>
        <taxon>Bacteria</taxon>
        <taxon>Candidatus Glassiibacteriota</taxon>
    </lineage>
</organism>
<evidence type="ECO:0000256" key="1">
    <source>
        <dbReference type="ARBA" id="ARBA00023015"/>
    </source>
</evidence>
<evidence type="ECO:0000259" key="6">
    <source>
        <dbReference type="PROSITE" id="PS00716"/>
    </source>
</evidence>
<dbReference type="Pfam" id="PF04539">
    <property type="entry name" value="Sigma70_r3"/>
    <property type="match status" value="1"/>
</dbReference>
<dbReference type="GO" id="GO:0016987">
    <property type="term" value="F:sigma factor activity"/>
    <property type="evidence" value="ECO:0007669"/>
    <property type="project" value="UniProtKB-KW"/>
</dbReference>
<dbReference type="InterPro" id="IPR013324">
    <property type="entry name" value="RNA_pol_sigma_r3/r4-like"/>
</dbReference>
<evidence type="ECO:0000313" key="7">
    <source>
        <dbReference type="EMBL" id="OGF99889.1"/>
    </source>
</evidence>
<feature type="region of interest" description="Disordered" evidence="5">
    <location>
        <begin position="1"/>
        <end position="20"/>
    </location>
</feature>
<dbReference type="NCBIfam" id="TIGR02479">
    <property type="entry name" value="FliA_WhiG"/>
    <property type="match status" value="1"/>
</dbReference>
<evidence type="ECO:0000256" key="5">
    <source>
        <dbReference type="SAM" id="MobiDB-lite"/>
    </source>
</evidence>
<protein>
    <recommendedName>
        <fullName evidence="6">RNA polymerase sigma-70 domain-containing protein</fullName>
    </recommendedName>
</protein>
<keyword evidence="1" id="KW-0805">Transcription regulation</keyword>
<dbReference type="GO" id="GO:0003899">
    <property type="term" value="F:DNA-directed RNA polymerase activity"/>
    <property type="evidence" value="ECO:0007669"/>
    <property type="project" value="InterPro"/>
</dbReference>
<dbReference type="GO" id="GO:0003677">
    <property type="term" value="F:DNA binding"/>
    <property type="evidence" value="ECO:0007669"/>
    <property type="project" value="UniProtKB-KW"/>
</dbReference>
<keyword evidence="4" id="KW-0804">Transcription</keyword>
<dbReference type="InterPro" id="IPR012845">
    <property type="entry name" value="RNA_pol_sigma_FliA_WhiG"/>
</dbReference>
<dbReference type="CDD" id="cd06171">
    <property type="entry name" value="Sigma70_r4"/>
    <property type="match status" value="1"/>
</dbReference>
<sequence length="273" mass="30856">MTAAQRKPPTDAAAIKAEERSRKNEQIEKLVEAYRQSGDPKIREKILIANLPLISYISERLAVSLPQSVELDDLKSLGILGLIDAIENYKPEKLVRFTSYAALRIKGSIIDGLRSLDWVPRSVRKKARDLEKNLHQLEVELGRPASEKEMSVRLGISLEDYQSLLEEVSPITFLSLNDTVYEDEDQSISLGDVIEDSGNFGPHSLLERQEVKHLLVGGINSLPEREKLVVALYYYEGLTLKEIGEVMQISESRVCQIHTEAMLRLRGKLKYTL</sequence>
<dbReference type="PROSITE" id="PS00716">
    <property type="entry name" value="SIGMA70_2"/>
    <property type="match status" value="1"/>
</dbReference>
<keyword evidence="3" id="KW-0238">DNA-binding</keyword>
<dbReference type="PRINTS" id="PR00046">
    <property type="entry name" value="SIGMA70FCT"/>
</dbReference>
<dbReference type="InterPro" id="IPR013325">
    <property type="entry name" value="RNA_pol_sigma_r2"/>
</dbReference>
<dbReference type="InterPro" id="IPR000943">
    <property type="entry name" value="RNA_pol_sigma70"/>
</dbReference>
<dbReference type="NCBIfam" id="TIGR02937">
    <property type="entry name" value="sigma70-ECF"/>
    <property type="match status" value="1"/>
</dbReference>
<dbReference type="AlphaFoldDB" id="A0A1F5YI89"/>
<dbReference type="GO" id="GO:0006352">
    <property type="term" value="P:DNA-templated transcription initiation"/>
    <property type="evidence" value="ECO:0007669"/>
    <property type="project" value="InterPro"/>
</dbReference>